<dbReference type="Proteomes" id="UP000286701">
    <property type="component" value="Unassembled WGS sequence"/>
</dbReference>
<dbReference type="PANTHER" id="PTHR33840">
    <property type="match status" value="1"/>
</dbReference>
<sequence>METAIKEKVRKRIITCSDGTWNKPGDIDGGVGITTNVQKIFEGICNEDGEGIKQIKYYDQGVGSTGSKLRRIIDGATGYGLDENILDAYKFIIWNYEQGDEIYLFGFSRGAYTARSLAGIIRKVGLLKNNDLKRIKEAYALYRDTSIKPDDGDAIKFRDMYSQPNANVKFIGVWDTVGSLGIPFMVMQNKSKYQFHDTTLSSHVDFAYHALAVDEQRKNFMPTLWRESENLADKNPNQKMEQRWFPGVHSNIGGGYPKAGLSDVALKWMMDKAAETGLAFEKKYLDEKIKPNDADMLYNSNKFPFSLLGRHVRAIKELPDSNETVDKSVFERMLLDFRPDPLYKPANVKSIHQYSTNASSG</sequence>
<reference evidence="2 3" key="1">
    <citation type="submission" date="2019-01" db="EMBL/GenBank/DDBJ databases">
        <title>Mucilaginibacter antarcticum sp. nov., isolated from antarctic soil.</title>
        <authorList>
            <person name="Yan Y.-Q."/>
            <person name="Du Z.-J."/>
        </authorList>
    </citation>
    <scope>NUCLEOTIDE SEQUENCE [LARGE SCALE GENOMIC DNA]</scope>
    <source>
        <strain evidence="2 3">F01003</strain>
    </source>
</reference>
<comment type="caution">
    <text evidence="2">The sequence shown here is derived from an EMBL/GenBank/DDBJ whole genome shotgun (WGS) entry which is preliminary data.</text>
</comment>
<proteinExistence type="predicted"/>
<dbReference type="PANTHER" id="PTHR33840:SF1">
    <property type="entry name" value="TLE1 PHOSPHOLIPASE DOMAIN-CONTAINING PROTEIN"/>
    <property type="match status" value="1"/>
</dbReference>
<dbReference type="Pfam" id="PF09994">
    <property type="entry name" value="T6SS_Tle1-like_cat"/>
    <property type="match status" value="1"/>
</dbReference>
<keyword evidence="3" id="KW-1185">Reference proteome</keyword>
<evidence type="ECO:0000259" key="1">
    <source>
        <dbReference type="Pfam" id="PF09994"/>
    </source>
</evidence>
<accession>A0A444MLZ6</accession>
<evidence type="ECO:0000313" key="3">
    <source>
        <dbReference type="Proteomes" id="UP000286701"/>
    </source>
</evidence>
<dbReference type="OrthoDB" id="4378831at2"/>
<gene>
    <name evidence="2" type="ORF">EPL05_16260</name>
</gene>
<protein>
    <submittedName>
        <fullName evidence="2">DUF2235 domain-containing protein</fullName>
    </submittedName>
</protein>
<dbReference type="EMBL" id="SBIW01000007">
    <property type="protein sequence ID" value="RWY50300.1"/>
    <property type="molecule type" value="Genomic_DNA"/>
</dbReference>
<feature type="domain" description="T6SS Phospholipase effector Tle1-like catalytic" evidence="1">
    <location>
        <begin position="11"/>
        <end position="271"/>
    </location>
</feature>
<evidence type="ECO:0000313" key="2">
    <source>
        <dbReference type="EMBL" id="RWY50300.1"/>
    </source>
</evidence>
<dbReference type="InterPro" id="IPR018712">
    <property type="entry name" value="Tle1-like_cat"/>
</dbReference>
<organism evidence="2 3">
    <name type="scientific">Mucilaginibacter gilvus</name>
    <dbReference type="NCBI Taxonomy" id="2305909"/>
    <lineage>
        <taxon>Bacteria</taxon>
        <taxon>Pseudomonadati</taxon>
        <taxon>Bacteroidota</taxon>
        <taxon>Sphingobacteriia</taxon>
        <taxon>Sphingobacteriales</taxon>
        <taxon>Sphingobacteriaceae</taxon>
        <taxon>Mucilaginibacter</taxon>
    </lineage>
</organism>
<name>A0A444MLZ6_9SPHI</name>
<dbReference type="RefSeq" id="WP_128535031.1">
    <property type="nucleotide sequence ID" value="NZ_SBIW01000007.1"/>
</dbReference>
<dbReference type="AlphaFoldDB" id="A0A444MLZ6"/>